<reference evidence="15" key="1">
    <citation type="submission" date="2025-08" db="UniProtKB">
        <authorList>
            <consortium name="RefSeq"/>
        </authorList>
    </citation>
    <scope>IDENTIFICATION</scope>
    <source>
        <tissue evidence="15">Muscle</tissue>
    </source>
</reference>
<comment type="cofactor">
    <cofactor evidence="1">
        <name>Mg(2+)</name>
        <dbReference type="ChEBI" id="CHEBI:18420"/>
    </cofactor>
</comment>
<keyword evidence="6" id="KW-0221">Differentiation</keyword>
<keyword evidence="8" id="KW-0460">Magnesium</keyword>
<dbReference type="RefSeq" id="XP_022255097.1">
    <property type="nucleotide sequence ID" value="XM_022399389.1"/>
</dbReference>
<keyword evidence="14" id="KW-1185">Reference proteome</keyword>
<feature type="binding site" evidence="11">
    <location>
        <position position="48"/>
    </location>
    <ligand>
        <name>ATP</name>
        <dbReference type="ChEBI" id="CHEBI:30616"/>
    </ligand>
</feature>
<evidence type="ECO:0000256" key="8">
    <source>
        <dbReference type="ARBA" id="ARBA00022842"/>
    </source>
</evidence>
<comment type="similarity">
    <text evidence="12">Belongs to the protein kinase superfamily.</text>
</comment>
<keyword evidence="12" id="KW-0808">Transferase</keyword>
<feature type="domain" description="Protein kinase" evidence="13">
    <location>
        <begin position="20"/>
        <end position="279"/>
    </location>
</feature>
<evidence type="ECO:0000256" key="4">
    <source>
        <dbReference type="ARBA" id="ARBA00022723"/>
    </source>
</evidence>
<evidence type="ECO:0000256" key="2">
    <source>
        <dbReference type="ARBA" id="ARBA00022473"/>
    </source>
</evidence>
<evidence type="ECO:0000313" key="14">
    <source>
        <dbReference type="Proteomes" id="UP000694941"/>
    </source>
</evidence>
<proteinExistence type="inferred from homology"/>
<dbReference type="InterPro" id="IPR017441">
    <property type="entry name" value="Protein_kinase_ATP_BS"/>
</dbReference>
<sequence length="282" mass="32550">MSNDKVECEKRRTVLEALGYEVGGTLGHGSYSVVKMAHSQRYLQVAMKIISKRKAPKDFLEKFLPREIYVIRFIRHENIVTFFETIETVNRYYIVMELAVEDLLERIQKENVIEENKACKWFHNLVDGVAHCHERGIVHRDLKCENLLLDSNDVLKITDFGFAKFMDEVIPTDENDSSTSLSHTFCGSYAYAPPEILTGIPYLPHLSDIWSMGVILFAMVYGQLPFNDSNHQMLIQQVQTPVVFPSNTVSTEVKNIINKMLVPANNRIYIEDIRSDSWYNHI</sequence>
<dbReference type="Gene3D" id="1.10.510.10">
    <property type="entry name" value="Transferase(Phosphotransferase) domain 1"/>
    <property type="match status" value="1"/>
</dbReference>
<evidence type="ECO:0000256" key="6">
    <source>
        <dbReference type="ARBA" id="ARBA00022782"/>
    </source>
</evidence>
<keyword evidence="3" id="KW-0597">Phosphoprotein</keyword>
<keyword evidence="7 11" id="KW-0067">ATP-binding</keyword>
<evidence type="ECO:0000256" key="9">
    <source>
        <dbReference type="ARBA" id="ARBA00022843"/>
    </source>
</evidence>
<dbReference type="PROSITE" id="PS50011">
    <property type="entry name" value="PROTEIN_KINASE_DOM"/>
    <property type="match status" value="1"/>
</dbReference>
<keyword evidence="4" id="KW-0479">Metal-binding</keyword>
<evidence type="ECO:0000313" key="15">
    <source>
        <dbReference type="RefSeq" id="XP_022255097.1"/>
    </source>
</evidence>
<dbReference type="PANTHER" id="PTHR24346:SF102">
    <property type="entry name" value="TESTIS-SPECIFIC SERINE_THREONINE-PROTEIN KINASE 1"/>
    <property type="match status" value="1"/>
</dbReference>
<dbReference type="InterPro" id="IPR011009">
    <property type="entry name" value="Kinase-like_dom_sf"/>
</dbReference>
<dbReference type="Proteomes" id="UP000694941">
    <property type="component" value="Unplaced"/>
</dbReference>
<keyword evidence="12" id="KW-0723">Serine/threonine-protein kinase</keyword>
<dbReference type="SUPFAM" id="SSF56112">
    <property type="entry name" value="Protein kinase-like (PK-like)"/>
    <property type="match status" value="1"/>
</dbReference>
<evidence type="ECO:0000259" key="13">
    <source>
        <dbReference type="PROSITE" id="PS50011"/>
    </source>
</evidence>
<keyword evidence="9" id="KW-0832">Ubl conjugation</keyword>
<dbReference type="InterPro" id="IPR008271">
    <property type="entry name" value="Ser/Thr_kinase_AS"/>
</dbReference>
<name>A0ABM1TGU1_LIMPO</name>
<accession>A0ABM1TGU1</accession>
<evidence type="ECO:0000256" key="12">
    <source>
        <dbReference type="RuleBase" id="RU000304"/>
    </source>
</evidence>
<evidence type="ECO:0000256" key="7">
    <source>
        <dbReference type="ARBA" id="ARBA00022840"/>
    </source>
</evidence>
<evidence type="ECO:0000256" key="3">
    <source>
        <dbReference type="ARBA" id="ARBA00022553"/>
    </source>
</evidence>
<dbReference type="PIRSF" id="PIRSF000654">
    <property type="entry name" value="Integrin-linked_kinase"/>
    <property type="match status" value="1"/>
</dbReference>
<dbReference type="Pfam" id="PF00069">
    <property type="entry name" value="Pkinase"/>
    <property type="match status" value="1"/>
</dbReference>
<keyword evidence="2" id="KW-0217">Developmental protein</keyword>
<keyword evidence="5 11" id="KW-0547">Nucleotide-binding</keyword>
<dbReference type="PROSITE" id="PS00107">
    <property type="entry name" value="PROTEIN_KINASE_ATP"/>
    <property type="match status" value="1"/>
</dbReference>
<dbReference type="PROSITE" id="PS00108">
    <property type="entry name" value="PROTEIN_KINASE_ST"/>
    <property type="match status" value="1"/>
</dbReference>
<evidence type="ECO:0000256" key="11">
    <source>
        <dbReference type="PROSITE-ProRule" id="PRU10141"/>
    </source>
</evidence>
<evidence type="ECO:0000256" key="1">
    <source>
        <dbReference type="ARBA" id="ARBA00001946"/>
    </source>
</evidence>
<gene>
    <name evidence="15" type="primary">LOC111088660</name>
</gene>
<keyword evidence="10" id="KW-0744">Spermatogenesis</keyword>
<dbReference type="PANTHER" id="PTHR24346">
    <property type="entry name" value="MAP/MICROTUBULE AFFINITY-REGULATING KINASE"/>
    <property type="match status" value="1"/>
</dbReference>
<dbReference type="SMART" id="SM00220">
    <property type="entry name" value="S_TKc"/>
    <property type="match status" value="1"/>
</dbReference>
<dbReference type="GeneID" id="111088660"/>
<organism evidence="14 15">
    <name type="scientific">Limulus polyphemus</name>
    <name type="common">Atlantic horseshoe crab</name>
    <dbReference type="NCBI Taxonomy" id="6850"/>
    <lineage>
        <taxon>Eukaryota</taxon>
        <taxon>Metazoa</taxon>
        <taxon>Ecdysozoa</taxon>
        <taxon>Arthropoda</taxon>
        <taxon>Chelicerata</taxon>
        <taxon>Merostomata</taxon>
        <taxon>Xiphosura</taxon>
        <taxon>Limulidae</taxon>
        <taxon>Limulus</taxon>
    </lineage>
</organism>
<evidence type="ECO:0000256" key="5">
    <source>
        <dbReference type="ARBA" id="ARBA00022741"/>
    </source>
</evidence>
<dbReference type="InterPro" id="IPR000719">
    <property type="entry name" value="Prot_kinase_dom"/>
</dbReference>
<keyword evidence="12" id="KW-0418">Kinase</keyword>
<protein>
    <submittedName>
        <fullName evidence="15">Testis-specific serine/threonine-protein kinase 4-like</fullName>
    </submittedName>
</protein>
<evidence type="ECO:0000256" key="10">
    <source>
        <dbReference type="ARBA" id="ARBA00022871"/>
    </source>
</evidence>